<dbReference type="AlphaFoldDB" id="A0AAV3XAF3"/>
<proteinExistence type="predicted"/>
<feature type="domain" description="Carbamoyltransferase C-terminal" evidence="1">
    <location>
        <begin position="2"/>
        <end position="124"/>
    </location>
</feature>
<reference evidence="2" key="1">
    <citation type="submission" date="2019-10" db="EMBL/GenBank/DDBJ databases">
        <title>Draft genome sequece of Microseira wollei NIES-4236.</title>
        <authorList>
            <person name="Yamaguchi H."/>
            <person name="Suzuki S."/>
            <person name="Kawachi M."/>
        </authorList>
    </citation>
    <scope>NUCLEOTIDE SEQUENCE</scope>
    <source>
        <strain evidence="2">NIES-4236</strain>
    </source>
</reference>
<protein>
    <submittedName>
        <fullName evidence="2">Nodulation protein</fullName>
    </submittedName>
</protein>
<name>A0AAV3XAF3_9CYAN</name>
<evidence type="ECO:0000313" key="2">
    <source>
        <dbReference type="EMBL" id="GET37267.1"/>
    </source>
</evidence>
<organism evidence="2 3">
    <name type="scientific">Microseira wollei NIES-4236</name>
    <dbReference type="NCBI Taxonomy" id="2530354"/>
    <lineage>
        <taxon>Bacteria</taxon>
        <taxon>Bacillati</taxon>
        <taxon>Cyanobacteriota</taxon>
        <taxon>Cyanophyceae</taxon>
        <taxon>Oscillatoriophycideae</taxon>
        <taxon>Aerosakkonematales</taxon>
        <taxon>Aerosakkonemataceae</taxon>
        <taxon>Microseira</taxon>
    </lineage>
</organism>
<dbReference type="RefSeq" id="WP_226578444.1">
    <property type="nucleotide sequence ID" value="NZ_BLAY01000025.1"/>
</dbReference>
<dbReference type="Pfam" id="PF16861">
    <property type="entry name" value="Carbam_trans_C"/>
    <property type="match status" value="1"/>
</dbReference>
<dbReference type="InterPro" id="IPR031730">
    <property type="entry name" value="Carbam_trans_C"/>
</dbReference>
<dbReference type="InterPro" id="IPR051338">
    <property type="entry name" value="NodU/CmcH_Carbamoyltrnsfr"/>
</dbReference>
<dbReference type="PANTHER" id="PTHR34847">
    <property type="entry name" value="NODULATION PROTEIN U"/>
    <property type="match status" value="1"/>
</dbReference>
<keyword evidence="3" id="KW-1185">Reference proteome</keyword>
<dbReference type="InterPro" id="IPR038152">
    <property type="entry name" value="Carbam_trans_C_sf"/>
</dbReference>
<comment type="caution">
    <text evidence="2">The sequence shown here is derived from an EMBL/GenBank/DDBJ whole genome shotgun (WGS) entry which is preliminary data.</text>
</comment>
<dbReference type="PANTHER" id="PTHR34847:SF1">
    <property type="entry name" value="NODULATION PROTEIN U"/>
    <property type="match status" value="1"/>
</dbReference>
<evidence type="ECO:0000259" key="1">
    <source>
        <dbReference type="Pfam" id="PF16861"/>
    </source>
</evidence>
<dbReference type="EMBL" id="BLAY01000025">
    <property type="protein sequence ID" value="GET37267.1"/>
    <property type="molecule type" value="Genomic_DNA"/>
</dbReference>
<gene>
    <name evidence="2" type="ORF">MiSe_20200</name>
</gene>
<dbReference type="Gene3D" id="3.90.870.20">
    <property type="entry name" value="Carbamoyltransferase, C-terminal domain"/>
    <property type="match status" value="1"/>
</dbReference>
<sequence length="133" mass="15114">MWRPLAPSILSEKAEVVLEGPLEPGLHRYMLGVAKIRPEWRTKIPAVVHVDFTTHSHLVEKDQDGIYWSLIDWFYQKTGIPVVCNTSLNVAGQPQVHKPEEVLEIYSTKEDVQTLVIEDFYLTKSETEGLGKG</sequence>
<evidence type="ECO:0000313" key="3">
    <source>
        <dbReference type="Proteomes" id="UP001050975"/>
    </source>
</evidence>
<dbReference type="Proteomes" id="UP001050975">
    <property type="component" value="Unassembled WGS sequence"/>
</dbReference>
<accession>A0AAV3XAF3</accession>